<evidence type="ECO:0000256" key="2">
    <source>
        <dbReference type="SAM" id="Phobius"/>
    </source>
</evidence>
<dbReference type="RefSeq" id="XP_069201665.1">
    <property type="nucleotide sequence ID" value="XM_069341577.1"/>
</dbReference>
<reference evidence="3 4" key="1">
    <citation type="submission" date="2024-07" db="EMBL/GenBank/DDBJ databases">
        <title>Draft sequence of the Neodothiora populina.</title>
        <authorList>
            <person name="Drown D.D."/>
            <person name="Schuette U.S."/>
            <person name="Buechlein A.B."/>
            <person name="Rusch D.R."/>
            <person name="Winton L.W."/>
            <person name="Adams G.A."/>
        </authorList>
    </citation>
    <scope>NUCLEOTIDE SEQUENCE [LARGE SCALE GENOMIC DNA]</scope>
    <source>
        <strain evidence="3 4">CPC 39397</strain>
    </source>
</reference>
<feature type="compositionally biased region" description="Polar residues" evidence="1">
    <location>
        <begin position="314"/>
        <end position="342"/>
    </location>
</feature>
<keyword evidence="2" id="KW-0472">Membrane</keyword>
<keyword evidence="2" id="KW-0812">Transmembrane</keyword>
<feature type="region of interest" description="Disordered" evidence="1">
    <location>
        <begin position="314"/>
        <end position="406"/>
    </location>
</feature>
<feature type="compositionally biased region" description="Polar residues" evidence="1">
    <location>
        <begin position="539"/>
        <end position="549"/>
    </location>
</feature>
<keyword evidence="4" id="KW-1185">Reference proteome</keyword>
<protein>
    <submittedName>
        <fullName evidence="3">Uncharacterized protein</fullName>
    </submittedName>
</protein>
<feature type="transmembrane region" description="Helical" evidence="2">
    <location>
        <begin position="150"/>
        <end position="174"/>
    </location>
</feature>
<evidence type="ECO:0000313" key="3">
    <source>
        <dbReference type="EMBL" id="KAL1305392.1"/>
    </source>
</evidence>
<name>A0ABR3PH66_9PEZI</name>
<feature type="transmembrane region" description="Helical" evidence="2">
    <location>
        <begin position="88"/>
        <end position="111"/>
    </location>
</feature>
<proteinExistence type="predicted"/>
<feature type="compositionally biased region" description="Basic residues" evidence="1">
    <location>
        <begin position="354"/>
        <end position="364"/>
    </location>
</feature>
<feature type="transmembrane region" description="Helical" evidence="2">
    <location>
        <begin position="117"/>
        <end position="138"/>
    </location>
</feature>
<accession>A0ABR3PH66</accession>
<dbReference type="EMBL" id="JBFMKM010000007">
    <property type="protein sequence ID" value="KAL1305392.1"/>
    <property type="molecule type" value="Genomic_DNA"/>
</dbReference>
<feature type="region of interest" description="Disordered" evidence="1">
    <location>
        <begin position="486"/>
        <end position="509"/>
    </location>
</feature>
<feature type="region of interest" description="Disordered" evidence="1">
    <location>
        <begin position="525"/>
        <end position="549"/>
    </location>
</feature>
<organism evidence="3 4">
    <name type="scientific">Neodothiora populina</name>
    <dbReference type="NCBI Taxonomy" id="2781224"/>
    <lineage>
        <taxon>Eukaryota</taxon>
        <taxon>Fungi</taxon>
        <taxon>Dikarya</taxon>
        <taxon>Ascomycota</taxon>
        <taxon>Pezizomycotina</taxon>
        <taxon>Dothideomycetes</taxon>
        <taxon>Dothideomycetidae</taxon>
        <taxon>Dothideales</taxon>
        <taxon>Dothioraceae</taxon>
        <taxon>Neodothiora</taxon>
    </lineage>
</organism>
<keyword evidence="2" id="KW-1133">Transmembrane helix</keyword>
<feature type="compositionally biased region" description="Polar residues" evidence="1">
    <location>
        <begin position="606"/>
        <end position="629"/>
    </location>
</feature>
<gene>
    <name evidence="3" type="ORF">AAFC00_002283</name>
</gene>
<comment type="caution">
    <text evidence="3">The sequence shown here is derived from an EMBL/GenBank/DDBJ whole genome shotgun (WGS) entry which is preliminary data.</text>
</comment>
<feature type="region of interest" description="Disordered" evidence="1">
    <location>
        <begin position="604"/>
        <end position="629"/>
    </location>
</feature>
<feature type="compositionally biased region" description="Low complexity" evidence="1">
    <location>
        <begin position="365"/>
        <end position="375"/>
    </location>
</feature>
<evidence type="ECO:0000313" key="4">
    <source>
        <dbReference type="Proteomes" id="UP001562354"/>
    </source>
</evidence>
<evidence type="ECO:0000256" key="1">
    <source>
        <dbReference type="SAM" id="MobiDB-lite"/>
    </source>
</evidence>
<dbReference type="Proteomes" id="UP001562354">
    <property type="component" value="Unassembled WGS sequence"/>
</dbReference>
<dbReference type="GeneID" id="95975985"/>
<feature type="region of interest" description="Disordered" evidence="1">
    <location>
        <begin position="1"/>
        <end position="20"/>
    </location>
</feature>
<sequence>MGISPPYMYKPPSHQGSAFDPSYDFDPKAVTRASWTSVSSPKPKQSGPLINFNKHPDSYVILPYGTNDAPPLSPSTRKWIVSIRWVQFGLRIVQLIGALGLLACVICIRSISDSLSWIMRIPPAWDVCIATYAIIHLFRPAKARTPMSSSTYHAFCVFMDLGLIPFMVLTAYYAEKNRQMVPNSEGRWSSFFHATGATETLLFVTWIAATTIGGLHLISACIDVYLVVIFRKIARYPPDVNPLEDNLTSRLATKHRYKNSDLSMTSEKKFANMSGSTLALSAPTSSNIGKEKMPDVSAQPVSFYQSRTRLDQTYSAHTQESARASRDNMYQQSRSARTSHTEVNGLPVAARYHSQSRSRSRPRSHGGSSSASHNRTSQSGAQEPMPSHPSSYLPTYERPSGSGMLVSEHQTSLPANVAKSHQHDSLLSDNWYVMADDEYGDLSSPHRTPVEPWARNLDEDHETCRQRADRLALNNRGEQGLLPEPLKTHAPTPPAHATLAHEGGGHTNDEAFYFSDTTMSPPALDAYGNSHASDAASMKSGSEANSLRNSEGTIGRALTITSAISAVSSLYSQGSTPDLSRAPSPKRKAYGNLAEATKVIRGFSVGNDSTNTHTSPFRGQSNDTNDGSHNLQMGHVKVGGRVVSRTGVDLVDANVMYLDNSGTRSRHVSGKIAEEGMAGTRSSWWNSTMRQREVSGTA</sequence>